<name>A0A179GKU2_PURLI</name>
<evidence type="ECO:0000313" key="1">
    <source>
        <dbReference type="EMBL" id="OAQ78422.1"/>
    </source>
</evidence>
<organism evidence="1 2">
    <name type="scientific">Purpureocillium lilacinum</name>
    <name type="common">Paecilomyces lilacinus</name>
    <dbReference type="NCBI Taxonomy" id="33203"/>
    <lineage>
        <taxon>Eukaryota</taxon>
        <taxon>Fungi</taxon>
        <taxon>Dikarya</taxon>
        <taxon>Ascomycota</taxon>
        <taxon>Pezizomycotina</taxon>
        <taxon>Sordariomycetes</taxon>
        <taxon>Hypocreomycetidae</taxon>
        <taxon>Hypocreales</taxon>
        <taxon>Ophiocordycipitaceae</taxon>
        <taxon>Purpureocillium</taxon>
    </lineage>
</organism>
<sequence>MPDATPSRLIPHIHLLCMEKRFVSAFTSAIAHHGLESSTALTFELHNAALQFVPESTRFDLVVSPANSYGRLDGGFDDAISRAFSPRDDYLALTRVAQRTLYGTWRGFAPPGTCTLVRIPEDFDPPRSRNVWGARYLALCPTMRTPQEVTWDREVVYESVWSLLVAVDRHNEGVRARSSSHQDVEIESILMTPLATGIGRVSEERWAHQCVLAMNHFLEAKQRPDKWSSLTPVDIFEHTNEVVDTWTM</sequence>
<comment type="caution">
    <text evidence="1">The sequence shown here is derived from an EMBL/GenBank/DDBJ whole genome shotgun (WGS) entry which is preliminary data.</text>
</comment>
<gene>
    <name evidence="1" type="ORF">VFPBJ_06543</name>
</gene>
<accession>A0A179GKU2</accession>
<protein>
    <submittedName>
        <fullName evidence="1">Phage tail assembly-like protein</fullName>
    </submittedName>
</protein>
<dbReference type="AlphaFoldDB" id="A0A179GKU2"/>
<dbReference type="Proteomes" id="UP000078240">
    <property type="component" value="Unassembled WGS sequence"/>
</dbReference>
<proteinExistence type="predicted"/>
<dbReference type="SUPFAM" id="SSF52949">
    <property type="entry name" value="Macro domain-like"/>
    <property type="match status" value="1"/>
</dbReference>
<dbReference type="EMBL" id="LSBH01000005">
    <property type="protein sequence ID" value="OAQ78422.1"/>
    <property type="molecule type" value="Genomic_DNA"/>
</dbReference>
<dbReference type="Gene3D" id="3.40.220.10">
    <property type="entry name" value="Leucine Aminopeptidase, subunit E, domain 1"/>
    <property type="match status" value="1"/>
</dbReference>
<evidence type="ECO:0000313" key="2">
    <source>
        <dbReference type="Proteomes" id="UP000078240"/>
    </source>
</evidence>
<dbReference type="InterPro" id="IPR043472">
    <property type="entry name" value="Macro_dom-like"/>
</dbReference>
<reference evidence="1 2" key="1">
    <citation type="submission" date="2016-01" db="EMBL/GenBank/DDBJ databases">
        <title>Biosynthesis of antibiotic leucinostatins and their inhibition on Phytophthora in bio-control Purpureocillium lilacinum.</title>
        <authorList>
            <person name="Wang G."/>
            <person name="Liu Z."/>
            <person name="Lin R."/>
            <person name="Li E."/>
            <person name="Mao Z."/>
            <person name="Ling J."/>
            <person name="Yin W."/>
            <person name="Xie B."/>
        </authorList>
    </citation>
    <scope>NUCLEOTIDE SEQUENCE [LARGE SCALE GENOMIC DNA]</scope>
    <source>
        <strain evidence="1">PLBJ-1</strain>
    </source>
</reference>